<name>A0ABU9Q0S6_9BURK</name>
<dbReference type="InterPro" id="IPR013217">
    <property type="entry name" value="Methyltransf_12"/>
</dbReference>
<keyword evidence="3" id="KW-1185">Reference proteome</keyword>
<organism evidence="2 3">
    <name type="scientific">Collimonas rhizosphaerae</name>
    <dbReference type="NCBI Taxonomy" id="3126357"/>
    <lineage>
        <taxon>Bacteria</taxon>
        <taxon>Pseudomonadati</taxon>
        <taxon>Pseudomonadota</taxon>
        <taxon>Betaproteobacteria</taxon>
        <taxon>Burkholderiales</taxon>
        <taxon>Oxalobacteraceae</taxon>
        <taxon>Collimonas</taxon>
    </lineage>
</organism>
<dbReference type="PANTHER" id="PTHR45128:SF1">
    <property type="entry name" value="S-ADENOSYLMETHIONINE-DEPENDENT METHYLTRANSFERASE RV2258C"/>
    <property type="match status" value="1"/>
</dbReference>
<reference evidence="2 3" key="1">
    <citation type="submission" date="2024-02" db="EMBL/GenBank/DDBJ databases">
        <title>Draft genome sequence of Collimonas sp. strain H4R21, an effective mineral-weathering bacterial strain isolated from the beech rhizosphere.</title>
        <authorList>
            <person name="Morin E."/>
            <person name="Uroz S."/>
            <person name="Leveau J.H.J."/>
            <person name="Kumar R."/>
            <person name="Rey M.W."/>
            <person name="Pham J."/>
        </authorList>
    </citation>
    <scope>NUCLEOTIDE SEQUENCE [LARGE SCALE GENOMIC DNA]</scope>
    <source>
        <strain evidence="2 3">H4R21</strain>
    </source>
</reference>
<dbReference type="GO" id="GO:0008168">
    <property type="term" value="F:methyltransferase activity"/>
    <property type="evidence" value="ECO:0007669"/>
    <property type="project" value="UniProtKB-KW"/>
</dbReference>
<keyword evidence="2" id="KW-0808">Transferase</keyword>
<dbReference type="Proteomes" id="UP001495910">
    <property type="component" value="Unassembled WGS sequence"/>
</dbReference>
<evidence type="ECO:0000313" key="2">
    <source>
        <dbReference type="EMBL" id="MEM4989858.1"/>
    </source>
</evidence>
<comment type="caution">
    <text evidence="2">The sequence shown here is derived from an EMBL/GenBank/DDBJ whole genome shotgun (WGS) entry which is preliminary data.</text>
</comment>
<feature type="domain" description="Methyltransferase type 12" evidence="1">
    <location>
        <begin position="59"/>
        <end position="157"/>
    </location>
</feature>
<dbReference type="EMBL" id="JBANDC010000018">
    <property type="protein sequence ID" value="MEM4989858.1"/>
    <property type="molecule type" value="Genomic_DNA"/>
</dbReference>
<accession>A0ABU9Q0S6</accession>
<dbReference type="SUPFAM" id="SSF53335">
    <property type="entry name" value="S-adenosyl-L-methionine-dependent methyltransferases"/>
    <property type="match status" value="1"/>
</dbReference>
<dbReference type="PANTHER" id="PTHR45128">
    <property type="entry name" value="METHYLTRANSFERASE TYPE 11"/>
    <property type="match status" value="1"/>
</dbReference>
<evidence type="ECO:0000313" key="3">
    <source>
        <dbReference type="Proteomes" id="UP001495910"/>
    </source>
</evidence>
<gene>
    <name evidence="2" type="ORF">V8G57_20895</name>
</gene>
<dbReference type="InterPro" id="IPR053173">
    <property type="entry name" value="SAM-binding_MTase"/>
</dbReference>
<dbReference type="RefSeq" id="WP_342831019.1">
    <property type="nucleotide sequence ID" value="NZ_JBANDC010000018.1"/>
</dbReference>
<protein>
    <submittedName>
        <fullName evidence="2">Class I SAM-dependent methyltransferase</fullName>
        <ecNumber evidence="2">2.1.-.-</ecNumber>
    </submittedName>
</protein>
<dbReference type="Gene3D" id="3.40.50.150">
    <property type="entry name" value="Vaccinia Virus protein VP39"/>
    <property type="match status" value="1"/>
</dbReference>
<dbReference type="CDD" id="cd02440">
    <property type="entry name" value="AdoMet_MTases"/>
    <property type="match status" value="1"/>
</dbReference>
<proteinExistence type="predicted"/>
<keyword evidence="2" id="KW-0489">Methyltransferase</keyword>
<dbReference type="Pfam" id="PF08242">
    <property type="entry name" value="Methyltransf_12"/>
    <property type="match status" value="1"/>
</dbReference>
<dbReference type="GO" id="GO:0032259">
    <property type="term" value="P:methylation"/>
    <property type="evidence" value="ECO:0007669"/>
    <property type="project" value="UniProtKB-KW"/>
</dbReference>
<sequence length="432" mass="48231">MSANYLPNVRDQYESLPYPPCNPQDEKKQLIQTWLESLAMINHYCFSGKQSFQEHFRVLAAGGGTGDATIYLAEQLRGTNAEIVHLDLSSASIAIARERAEIRGLKNITWIQDSLLNLPLLQIGTFDYINCSGVLHHLEDPDAGLHALRTALKDTGAIGLMVYATYGRTGVYQMQELMRLINGEESDAGAKIRNTKEILSSIPGSNWFQRGEDLHHDHKLGDAGIYDLLLHSQDRAYTVGELFDWVQDAHGLNLELTDVGRGRSAYLPHMILGKKPPKNLGTLKGLPMQKQYEIGELLIGNVITHSFYVTRSAACKAPYGDADYVPFFYHEPLTGPLMAQVFSANKGQPFVLNHQHSEVSLMVNPGKYGAKILHHIDGKRTFQQIFDAIRSASGTDQAALSNQDFFADFFESFDTLNALERLLLRHVSVTER</sequence>
<evidence type="ECO:0000259" key="1">
    <source>
        <dbReference type="Pfam" id="PF08242"/>
    </source>
</evidence>
<dbReference type="InterPro" id="IPR029063">
    <property type="entry name" value="SAM-dependent_MTases_sf"/>
</dbReference>
<dbReference type="EC" id="2.1.-.-" evidence="2"/>